<dbReference type="Pfam" id="PF00186">
    <property type="entry name" value="DHFR_1"/>
    <property type="match status" value="1"/>
</dbReference>
<keyword evidence="5" id="KW-0521">NADP</keyword>
<dbReference type="KEGG" id="mfel:JPM2_2310"/>
<dbReference type="UniPathway" id="UPA00077">
    <property type="reaction ID" value="UER00158"/>
</dbReference>
<dbReference type="GO" id="GO:0046654">
    <property type="term" value="P:tetrahydrofolate biosynthetic process"/>
    <property type="evidence" value="ECO:0007669"/>
    <property type="project" value="UniProtKB-UniPathway"/>
</dbReference>
<organism evidence="9 10">
    <name type="scientific">Mycoplasmopsis felis</name>
    <dbReference type="NCBI Taxonomy" id="33923"/>
    <lineage>
        <taxon>Bacteria</taxon>
        <taxon>Bacillati</taxon>
        <taxon>Mycoplasmatota</taxon>
        <taxon>Mycoplasmoidales</taxon>
        <taxon>Metamycoplasmataceae</taxon>
        <taxon>Mycoplasmopsis</taxon>
    </lineage>
</organism>
<protein>
    <recommendedName>
        <fullName evidence="3">dihydrofolate reductase</fullName>
        <ecNumber evidence="3">1.5.1.3</ecNumber>
    </recommendedName>
</protein>
<comment type="similarity">
    <text evidence="2 7">Belongs to the dihydrofolate reductase family.</text>
</comment>
<name>A0A809SEN9_9BACT</name>
<gene>
    <name evidence="9" type="ORF">JPM2_2310</name>
</gene>
<evidence type="ECO:0000313" key="9">
    <source>
        <dbReference type="EMBL" id="BBU47538.1"/>
    </source>
</evidence>
<comment type="pathway">
    <text evidence="1">Cofactor biosynthesis; tetrahydrofolate biosynthesis; 5,6,7,8-tetrahydrofolate from 7,8-dihydrofolate: step 1/1.</text>
</comment>
<dbReference type="Proteomes" id="UP000464317">
    <property type="component" value="Chromosome"/>
</dbReference>
<evidence type="ECO:0000256" key="3">
    <source>
        <dbReference type="ARBA" id="ARBA00012856"/>
    </source>
</evidence>
<dbReference type="Gene3D" id="3.40.430.10">
    <property type="entry name" value="Dihydrofolate Reductase, subunit A"/>
    <property type="match status" value="1"/>
</dbReference>
<dbReference type="AlphaFoldDB" id="A0A809SEN9"/>
<evidence type="ECO:0000256" key="1">
    <source>
        <dbReference type="ARBA" id="ARBA00004903"/>
    </source>
</evidence>
<dbReference type="PANTHER" id="PTHR48069:SF3">
    <property type="entry name" value="DIHYDROFOLATE REDUCTASE"/>
    <property type="match status" value="1"/>
</dbReference>
<proteinExistence type="inferred from homology"/>
<dbReference type="CDD" id="cd00209">
    <property type="entry name" value="DHFR"/>
    <property type="match status" value="1"/>
</dbReference>
<dbReference type="EMBL" id="AP022325">
    <property type="protein sequence ID" value="BBU47538.1"/>
    <property type="molecule type" value="Genomic_DNA"/>
</dbReference>
<keyword evidence="6" id="KW-0560">Oxidoreductase</keyword>
<evidence type="ECO:0000256" key="7">
    <source>
        <dbReference type="RuleBase" id="RU004474"/>
    </source>
</evidence>
<dbReference type="PRINTS" id="PR00070">
    <property type="entry name" value="DHFR"/>
</dbReference>
<dbReference type="GO" id="GO:0005829">
    <property type="term" value="C:cytosol"/>
    <property type="evidence" value="ECO:0007669"/>
    <property type="project" value="TreeGrafter"/>
</dbReference>
<dbReference type="EC" id="1.5.1.3" evidence="3"/>
<evidence type="ECO:0000256" key="4">
    <source>
        <dbReference type="ARBA" id="ARBA00022563"/>
    </source>
</evidence>
<evidence type="ECO:0000259" key="8">
    <source>
        <dbReference type="PROSITE" id="PS51330"/>
    </source>
</evidence>
<evidence type="ECO:0000256" key="6">
    <source>
        <dbReference type="ARBA" id="ARBA00023002"/>
    </source>
</evidence>
<dbReference type="GO" id="GO:0006730">
    <property type="term" value="P:one-carbon metabolic process"/>
    <property type="evidence" value="ECO:0007669"/>
    <property type="project" value="UniProtKB-KW"/>
</dbReference>
<reference evidence="9 10" key="1">
    <citation type="submission" date="2020-01" db="EMBL/GenBank/DDBJ databases">
        <title>Complete genome sequence of Mycoplasma felis strain Myco-2.</title>
        <authorList>
            <person name="Kinoshita Y."/>
            <person name="Niwa H."/>
            <person name="Uchida-Fujii E."/>
            <person name="Nukada T."/>
        </authorList>
    </citation>
    <scope>NUCLEOTIDE SEQUENCE [LARGE SCALE GENOMIC DNA]</scope>
    <source>
        <strain evidence="9 10">Myco-2</strain>
    </source>
</reference>
<dbReference type="InterPro" id="IPR012259">
    <property type="entry name" value="DHFR"/>
</dbReference>
<dbReference type="InterPro" id="IPR017925">
    <property type="entry name" value="DHFR_CS"/>
</dbReference>
<dbReference type="GO" id="GO:0050661">
    <property type="term" value="F:NADP binding"/>
    <property type="evidence" value="ECO:0007669"/>
    <property type="project" value="InterPro"/>
</dbReference>
<evidence type="ECO:0000256" key="2">
    <source>
        <dbReference type="ARBA" id="ARBA00009539"/>
    </source>
</evidence>
<accession>A0A809SEN9</accession>
<dbReference type="InterPro" id="IPR024072">
    <property type="entry name" value="DHFR-like_dom_sf"/>
</dbReference>
<keyword evidence="4" id="KW-0554">One-carbon metabolism</keyword>
<evidence type="ECO:0000256" key="5">
    <source>
        <dbReference type="ARBA" id="ARBA00022857"/>
    </source>
</evidence>
<dbReference type="GO" id="GO:0046655">
    <property type="term" value="P:folic acid metabolic process"/>
    <property type="evidence" value="ECO:0007669"/>
    <property type="project" value="TreeGrafter"/>
</dbReference>
<feature type="domain" description="DHFR" evidence="8">
    <location>
        <begin position="1"/>
        <end position="162"/>
    </location>
</feature>
<sequence length="162" mass="19076">MIKLIIATDLYGGIGYLNKLPWNIPNELKLFNKITQSSTLLMGLNTYLSLPSSFDLKNRKIIVLSKYIDFPKHIKINQILNTQEQINNLFFKYRENKKDLFICGGKSVYEQFYNKANIIIISVINNIYKTDTKISFINKNKLIDENIIYKDKDFITYQYELN</sequence>
<dbReference type="PANTHER" id="PTHR48069">
    <property type="entry name" value="DIHYDROFOLATE REDUCTASE"/>
    <property type="match status" value="1"/>
</dbReference>
<dbReference type="PROSITE" id="PS51330">
    <property type="entry name" value="DHFR_2"/>
    <property type="match status" value="1"/>
</dbReference>
<evidence type="ECO:0000313" key="10">
    <source>
        <dbReference type="Proteomes" id="UP000464317"/>
    </source>
</evidence>
<dbReference type="GO" id="GO:0004146">
    <property type="term" value="F:dihydrofolate reductase activity"/>
    <property type="evidence" value="ECO:0007669"/>
    <property type="project" value="UniProtKB-EC"/>
</dbReference>
<dbReference type="RefSeq" id="WP_161553038.1">
    <property type="nucleotide sequence ID" value="NZ_AP022325.1"/>
</dbReference>
<keyword evidence="10" id="KW-1185">Reference proteome</keyword>
<dbReference type="SUPFAM" id="SSF53597">
    <property type="entry name" value="Dihydrofolate reductase-like"/>
    <property type="match status" value="1"/>
</dbReference>
<dbReference type="GO" id="GO:0046452">
    <property type="term" value="P:dihydrofolate metabolic process"/>
    <property type="evidence" value="ECO:0007669"/>
    <property type="project" value="TreeGrafter"/>
</dbReference>
<dbReference type="PROSITE" id="PS00075">
    <property type="entry name" value="DHFR_1"/>
    <property type="match status" value="1"/>
</dbReference>
<dbReference type="InterPro" id="IPR001796">
    <property type="entry name" value="DHFR_dom"/>
</dbReference>